<evidence type="ECO:0000256" key="5">
    <source>
        <dbReference type="ARBA" id="ARBA00022840"/>
    </source>
</evidence>
<dbReference type="PANTHER" id="PTHR48013:SF32">
    <property type="entry name" value="MITOGEN-ACTIVATED PROTEIN KINASE KINASE 2-LIKE"/>
    <property type="match status" value="1"/>
</dbReference>
<dbReference type="PROSITE" id="PS00108">
    <property type="entry name" value="PROTEIN_KINASE_ST"/>
    <property type="match status" value="1"/>
</dbReference>
<dbReference type="SMART" id="SM00220">
    <property type="entry name" value="S_TKc"/>
    <property type="match status" value="1"/>
</dbReference>
<protein>
    <recommendedName>
        <fullName evidence="7">mitogen-activated protein kinase kinase</fullName>
        <ecNumber evidence="7">2.7.12.2</ecNumber>
    </recommendedName>
</protein>
<evidence type="ECO:0000256" key="10">
    <source>
        <dbReference type="SAM" id="MobiDB-lite"/>
    </source>
</evidence>
<dbReference type="InterPro" id="IPR000719">
    <property type="entry name" value="Prot_kinase_dom"/>
</dbReference>
<keyword evidence="13" id="KW-1185">Reference proteome</keyword>
<keyword evidence="5 8" id="KW-0067">ATP-binding</keyword>
<dbReference type="STRING" id="296587.C1EB95"/>
<dbReference type="InParanoid" id="C1EB95"/>
<evidence type="ECO:0000256" key="6">
    <source>
        <dbReference type="ARBA" id="ARBA00038035"/>
    </source>
</evidence>
<dbReference type="OMA" id="VCKGLIY"/>
<dbReference type="SUPFAM" id="SSF56112">
    <property type="entry name" value="Protein kinase-like (PK-like)"/>
    <property type="match status" value="1"/>
</dbReference>
<feature type="compositionally biased region" description="Polar residues" evidence="10">
    <location>
        <begin position="1"/>
        <end position="14"/>
    </location>
</feature>
<keyword evidence="1 9" id="KW-0723">Serine/threonine-protein kinase</keyword>
<keyword evidence="3 8" id="KW-0547">Nucleotide-binding</keyword>
<proteinExistence type="inferred from homology"/>
<keyword evidence="4" id="KW-0418">Kinase</keyword>
<dbReference type="InterPro" id="IPR011009">
    <property type="entry name" value="Kinase-like_dom_sf"/>
</dbReference>
<dbReference type="GO" id="GO:0005524">
    <property type="term" value="F:ATP binding"/>
    <property type="evidence" value="ECO:0007669"/>
    <property type="project" value="UniProtKB-UniRule"/>
</dbReference>
<evidence type="ECO:0000313" key="13">
    <source>
        <dbReference type="Proteomes" id="UP000002009"/>
    </source>
</evidence>
<dbReference type="FunCoup" id="C1EB95">
    <property type="interactions" value="1788"/>
</dbReference>
<feature type="domain" description="Protein kinase" evidence="11">
    <location>
        <begin position="76"/>
        <end position="350"/>
    </location>
</feature>
<evidence type="ECO:0000256" key="2">
    <source>
        <dbReference type="ARBA" id="ARBA00022679"/>
    </source>
</evidence>
<dbReference type="Pfam" id="PF00069">
    <property type="entry name" value="Pkinase"/>
    <property type="match status" value="1"/>
</dbReference>
<dbReference type="EMBL" id="CP001328">
    <property type="protein sequence ID" value="ACO65343.1"/>
    <property type="molecule type" value="Genomic_DNA"/>
</dbReference>
<evidence type="ECO:0000256" key="4">
    <source>
        <dbReference type="ARBA" id="ARBA00022777"/>
    </source>
</evidence>
<gene>
    <name evidence="12" type="ORF">MICPUN_83440</name>
</gene>
<dbReference type="RefSeq" id="XP_002504085.1">
    <property type="nucleotide sequence ID" value="XM_002504039.1"/>
</dbReference>
<dbReference type="eggNOG" id="KOG0581">
    <property type="taxonomic scope" value="Eukaryota"/>
</dbReference>
<evidence type="ECO:0000256" key="9">
    <source>
        <dbReference type="RuleBase" id="RU000304"/>
    </source>
</evidence>
<dbReference type="Proteomes" id="UP000002009">
    <property type="component" value="Chromosome 7"/>
</dbReference>
<dbReference type="InterPro" id="IPR008271">
    <property type="entry name" value="Ser/Thr_kinase_AS"/>
</dbReference>
<evidence type="ECO:0000313" key="12">
    <source>
        <dbReference type="EMBL" id="ACO65343.1"/>
    </source>
</evidence>
<dbReference type="Gene3D" id="3.30.200.20">
    <property type="entry name" value="Phosphorylase Kinase, domain 1"/>
    <property type="match status" value="1"/>
</dbReference>
<dbReference type="GO" id="GO:0004674">
    <property type="term" value="F:protein serine/threonine kinase activity"/>
    <property type="evidence" value="ECO:0007669"/>
    <property type="project" value="UniProtKB-KW"/>
</dbReference>
<dbReference type="PANTHER" id="PTHR48013">
    <property type="entry name" value="DUAL SPECIFICITY MITOGEN-ACTIVATED PROTEIN KINASE KINASE 5-RELATED"/>
    <property type="match status" value="1"/>
</dbReference>
<comment type="similarity">
    <text evidence="6">Belongs to the protein kinase superfamily. STE Ser/Thr protein kinase family. MAP kinase kinase subfamily.</text>
</comment>
<reference evidence="12 13" key="1">
    <citation type="journal article" date="2009" name="Science">
        <title>Green evolution and dynamic adaptations revealed by genomes of the marine picoeukaryotes Micromonas.</title>
        <authorList>
            <person name="Worden A.Z."/>
            <person name="Lee J.H."/>
            <person name="Mock T."/>
            <person name="Rouze P."/>
            <person name="Simmons M.P."/>
            <person name="Aerts A.L."/>
            <person name="Allen A.E."/>
            <person name="Cuvelier M.L."/>
            <person name="Derelle E."/>
            <person name="Everett M.V."/>
            <person name="Foulon E."/>
            <person name="Grimwood J."/>
            <person name="Gundlach H."/>
            <person name="Henrissat B."/>
            <person name="Napoli C."/>
            <person name="McDonald S.M."/>
            <person name="Parker M.S."/>
            <person name="Rombauts S."/>
            <person name="Salamov A."/>
            <person name="Von Dassow P."/>
            <person name="Badger J.H."/>
            <person name="Coutinho P.M."/>
            <person name="Demir E."/>
            <person name="Dubchak I."/>
            <person name="Gentemann C."/>
            <person name="Eikrem W."/>
            <person name="Gready J.E."/>
            <person name="John U."/>
            <person name="Lanier W."/>
            <person name="Lindquist E.A."/>
            <person name="Lucas S."/>
            <person name="Mayer K.F."/>
            <person name="Moreau H."/>
            <person name="Not F."/>
            <person name="Otillar R."/>
            <person name="Panaud O."/>
            <person name="Pangilinan J."/>
            <person name="Paulsen I."/>
            <person name="Piegu B."/>
            <person name="Poliakov A."/>
            <person name="Robbens S."/>
            <person name="Schmutz J."/>
            <person name="Toulza E."/>
            <person name="Wyss T."/>
            <person name="Zelensky A."/>
            <person name="Zhou K."/>
            <person name="Armbrust E.V."/>
            <person name="Bhattacharya D."/>
            <person name="Goodenough U.W."/>
            <person name="Van de Peer Y."/>
            <person name="Grigoriev I.V."/>
        </authorList>
    </citation>
    <scope>NUCLEOTIDE SEQUENCE [LARGE SCALE GENOMIC DNA]</scope>
    <source>
        <strain evidence="13">RCC299 / NOUM17</strain>
    </source>
</reference>
<dbReference type="EC" id="2.7.12.2" evidence="7"/>
<dbReference type="PROSITE" id="PS00107">
    <property type="entry name" value="PROTEIN_KINASE_ATP"/>
    <property type="match status" value="1"/>
</dbReference>
<dbReference type="OrthoDB" id="10252354at2759"/>
<organism evidence="12 13">
    <name type="scientific">Micromonas commoda (strain RCC299 / NOUM17 / CCMP2709)</name>
    <name type="common">Picoplanktonic green alga</name>
    <dbReference type="NCBI Taxonomy" id="296587"/>
    <lineage>
        <taxon>Eukaryota</taxon>
        <taxon>Viridiplantae</taxon>
        <taxon>Chlorophyta</taxon>
        <taxon>Mamiellophyceae</taxon>
        <taxon>Mamiellales</taxon>
        <taxon>Mamiellaceae</taxon>
        <taxon>Micromonas</taxon>
    </lineage>
</organism>
<dbReference type="GO" id="GO:0004708">
    <property type="term" value="F:MAP kinase kinase activity"/>
    <property type="evidence" value="ECO:0007669"/>
    <property type="project" value="UniProtKB-EC"/>
</dbReference>
<dbReference type="Gene3D" id="1.10.510.10">
    <property type="entry name" value="Transferase(Phosphotransferase) domain 1"/>
    <property type="match status" value="1"/>
</dbReference>
<dbReference type="KEGG" id="mis:MICPUN_83440"/>
<evidence type="ECO:0000256" key="7">
    <source>
        <dbReference type="ARBA" id="ARBA00038999"/>
    </source>
</evidence>
<name>C1EB95_MICCC</name>
<feature type="binding site" evidence="8">
    <location>
        <position position="105"/>
    </location>
    <ligand>
        <name>ATP</name>
        <dbReference type="ChEBI" id="CHEBI:30616"/>
    </ligand>
</feature>
<dbReference type="GeneID" id="8245026"/>
<dbReference type="FunFam" id="3.30.200.20:FF:000040">
    <property type="entry name" value="Dual specificity mitogen-activated protein kinase kinase"/>
    <property type="match status" value="1"/>
</dbReference>
<feature type="region of interest" description="Disordered" evidence="10">
    <location>
        <begin position="1"/>
        <end position="24"/>
    </location>
</feature>
<accession>C1EB95</accession>
<dbReference type="AlphaFoldDB" id="C1EB95"/>
<keyword evidence="2" id="KW-0808">Transferase</keyword>
<evidence type="ECO:0000256" key="1">
    <source>
        <dbReference type="ARBA" id="ARBA00022527"/>
    </source>
</evidence>
<evidence type="ECO:0000259" key="11">
    <source>
        <dbReference type="PROSITE" id="PS50011"/>
    </source>
</evidence>
<evidence type="ECO:0000256" key="8">
    <source>
        <dbReference type="PROSITE-ProRule" id="PRU10141"/>
    </source>
</evidence>
<dbReference type="PROSITE" id="PS50011">
    <property type="entry name" value="PROTEIN_KINASE_DOM"/>
    <property type="match status" value="1"/>
</dbReference>
<evidence type="ECO:0000256" key="3">
    <source>
        <dbReference type="ARBA" id="ARBA00022741"/>
    </source>
</evidence>
<dbReference type="CDD" id="cd06623">
    <property type="entry name" value="PKc_MAPKK_plant_like"/>
    <property type="match status" value="1"/>
</dbReference>
<dbReference type="InterPro" id="IPR017441">
    <property type="entry name" value="Protein_kinase_ATP_BS"/>
</dbReference>
<sequence>MPLNRKNVTISLPTANDDASPYDLTDSGAFREGELEIDRRGLRISGVGTPTAPAPTPTGAKRAGVATPTGAKRADLQVIDVVGRGGSGVVQRVTHRPTGRILARKIVQMNVQAEVRKNIISELRALHSCDCPHVVPYHAAFFSEGSISIVLDYMDGGSLSDVTRAIGAIPETQLAGFAKQIVAGLGYLHATARIIHRDVKPSNLLVDKRGRVKISDFGVSGQLANSVTKCNSWVGTVTYMSPERIGGLGYGFDSDVWSLGLSLLECALGRFPYPPSEPGQWTVGPLEKEGADGCALGFWDLLDHIVEESPPRLGEGDAFSAEFASFIATCLVKEPGKRAAAGELLKSAWIEGVDEGAEDVALAELVTRAADLRAEEKKPKASEDKA</sequence>
<feature type="compositionally biased region" description="Low complexity" evidence="10">
    <location>
        <begin position="46"/>
        <end position="64"/>
    </location>
</feature>
<feature type="region of interest" description="Disordered" evidence="10">
    <location>
        <begin position="44"/>
        <end position="67"/>
    </location>
</feature>